<sequence>MLTLATFSVFAALANASPTLSRGVENVNKPVVDSQPNALNFVQQKAGLPNVAIFATGGTIAGSGSSSTQTSGYKAGVIGVATLINSVPELSKVANVAGIQVANVDSKDMTSTILLSLSKQINELVCGDDSMAGAVVTHGTDTLEETAFFLDATVNCGKPVVIVGAMRPASAISADGPFNLLEAVTVASDPSSRDRGALIVLNDRITSAYYVTKTNANNLDSFRAYEQGNLGALTSNKPYYYFGPARPTGKRTFDISKIKEIPRVDILMGYEEMPVDLLHHSVDNGAKGIVIAGTGAGSVQSDFEKEMEKIINKKIPVIQSTRATSGQVPFSSVAGPNAEHIASGYLNPQKSRILLGLLLAQGKTFAEVAEAFGPSKDY</sequence>
<dbReference type="InterPro" id="IPR020827">
    <property type="entry name" value="Asparaginase/glutaminase_AS1"/>
</dbReference>
<dbReference type="Pfam" id="PF00710">
    <property type="entry name" value="Asparaginase"/>
    <property type="match status" value="1"/>
</dbReference>
<feature type="active site" evidence="8">
    <location>
        <position position="140"/>
    </location>
</feature>
<dbReference type="SMART" id="SM00870">
    <property type="entry name" value="Asparaginase"/>
    <property type="match status" value="1"/>
</dbReference>
<evidence type="ECO:0000256" key="6">
    <source>
        <dbReference type="PIRSR" id="PIRSR001220-2"/>
    </source>
</evidence>
<dbReference type="CDD" id="cd08964">
    <property type="entry name" value="L-asparaginase_II"/>
    <property type="match status" value="1"/>
</dbReference>
<comment type="similarity">
    <text evidence="1 9">Belongs to the asparaginase 1 family.</text>
</comment>
<dbReference type="PIRSF" id="PIRSF500176">
    <property type="entry name" value="L_ASNase"/>
    <property type="match status" value="1"/>
</dbReference>
<dbReference type="Gene3D" id="3.40.50.40">
    <property type="match status" value="1"/>
</dbReference>
<dbReference type="AlphaFoldDB" id="A0A218YZF4"/>
<feature type="active site" description="O-isoaspartyl threonine intermediate" evidence="5">
    <location>
        <position position="59"/>
    </location>
</feature>
<dbReference type="GO" id="GO:0006530">
    <property type="term" value="P:L-asparagine catabolic process"/>
    <property type="evidence" value="ECO:0007669"/>
    <property type="project" value="UniProtKB-ARBA"/>
</dbReference>
<dbReference type="EC" id="3.5.1.1" evidence="2"/>
<evidence type="ECO:0000259" key="11">
    <source>
        <dbReference type="Pfam" id="PF00710"/>
    </source>
</evidence>
<dbReference type="Gene3D" id="3.40.50.1170">
    <property type="entry name" value="L-asparaginase, N-terminal domain"/>
    <property type="match status" value="1"/>
</dbReference>
<organism evidence="13 14">
    <name type="scientific">Diplocarpon coronariae</name>
    <dbReference type="NCBI Taxonomy" id="2795749"/>
    <lineage>
        <taxon>Eukaryota</taxon>
        <taxon>Fungi</taxon>
        <taxon>Dikarya</taxon>
        <taxon>Ascomycota</taxon>
        <taxon>Pezizomycotina</taxon>
        <taxon>Leotiomycetes</taxon>
        <taxon>Helotiales</taxon>
        <taxon>Drepanopezizaceae</taxon>
        <taxon>Diplocarpon</taxon>
    </lineage>
</organism>
<feature type="domain" description="Asparaginase/glutaminase C-terminal" evidence="12">
    <location>
        <begin position="263"/>
        <end position="372"/>
    </location>
</feature>
<feature type="active site" evidence="7">
    <location>
        <position position="59"/>
    </location>
</feature>
<dbReference type="STRING" id="503106.A0A218YZF4"/>
<keyword evidence="3" id="KW-0378">Hydrolase</keyword>
<evidence type="ECO:0000256" key="5">
    <source>
        <dbReference type="PIRSR" id="PIRSR001220-1"/>
    </source>
</evidence>
<evidence type="ECO:0000256" key="10">
    <source>
        <dbReference type="SAM" id="SignalP"/>
    </source>
</evidence>
<dbReference type="InterPro" id="IPR037152">
    <property type="entry name" value="L-asparaginase_N_sf"/>
</dbReference>
<dbReference type="SUPFAM" id="SSF53774">
    <property type="entry name" value="Glutaminase/Asparaginase"/>
    <property type="match status" value="1"/>
</dbReference>
<dbReference type="PANTHER" id="PTHR11707:SF28">
    <property type="entry name" value="60 KDA LYSOPHOSPHOLIPASE"/>
    <property type="match status" value="1"/>
</dbReference>
<dbReference type="InterPro" id="IPR006034">
    <property type="entry name" value="Asparaginase/glutaminase-like"/>
</dbReference>
<evidence type="ECO:0000313" key="14">
    <source>
        <dbReference type="Proteomes" id="UP000242519"/>
    </source>
</evidence>
<proteinExistence type="inferred from homology"/>
<keyword evidence="14" id="KW-1185">Reference proteome</keyword>
<evidence type="ECO:0000256" key="7">
    <source>
        <dbReference type="PROSITE-ProRule" id="PRU10099"/>
    </source>
</evidence>
<gene>
    <name evidence="13" type="ORF">B2J93_8424</name>
</gene>
<dbReference type="InterPro" id="IPR004550">
    <property type="entry name" value="AsnASE_II"/>
</dbReference>
<dbReference type="PROSITE" id="PS00144">
    <property type="entry name" value="ASN_GLN_ASE_1"/>
    <property type="match status" value="1"/>
</dbReference>
<feature type="domain" description="L-asparaginase N-terminal" evidence="11">
    <location>
        <begin position="50"/>
        <end position="241"/>
    </location>
</feature>
<dbReference type="FunFam" id="3.40.50.40:FF:000007">
    <property type="entry name" value="L-asparaginase"/>
    <property type="match status" value="1"/>
</dbReference>
<accession>A0A218YZF4</accession>
<dbReference type="OrthoDB" id="542841at2759"/>
<dbReference type="GO" id="GO:0004067">
    <property type="term" value="F:asparaginase activity"/>
    <property type="evidence" value="ECO:0007669"/>
    <property type="project" value="UniProtKB-UniRule"/>
</dbReference>
<dbReference type="FunFam" id="3.40.50.1170:FF:000001">
    <property type="entry name" value="L-asparaginase 2"/>
    <property type="match status" value="1"/>
</dbReference>
<dbReference type="PROSITE" id="PS51732">
    <property type="entry name" value="ASN_GLN_ASE_3"/>
    <property type="match status" value="1"/>
</dbReference>
<dbReference type="InterPro" id="IPR027475">
    <property type="entry name" value="Asparaginase/glutaminase_AS2"/>
</dbReference>
<evidence type="ECO:0000256" key="8">
    <source>
        <dbReference type="PROSITE-ProRule" id="PRU10100"/>
    </source>
</evidence>
<dbReference type="FunCoup" id="A0A218YZF4">
    <property type="interactions" value="66"/>
</dbReference>
<dbReference type="Proteomes" id="UP000242519">
    <property type="component" value="Unassembled WGS sequence"/>
</dbReference>
<feature type="binding site" evidence="6">
    <location>
        <position position="106"/>
    </location>
    <ligand>
        <name>substrate</name>
    </ligand>
</feature>
<name>A0A218YZF4_9HELO</name>
<evidence type="ECO:0000256" key="4">
    <source>
        <dbReference type="ARBA" id="ARBA00049366"/>
    </source>
</evidence>
<dbReference type="PRINTS" id="PR00139">
    <property type="entry name" value="ASNGLNASE"/>
</dbReference>
<protein>
    <recommendedName>
        <fullName evidence="2">asparaginase</fullName>
        <ecNumber evidence="2">3.5.1.1</ecNumber>
    </recommendedName>
</protein>
<feature type="chain" id="PRO_5012488152" description="asparaginase" evidence="10">
    <location>
        <begin position="17"/>
        <end position="378"/>
    </location>
</feature>
<evidence type="ECO:0000259" key="12">
    <source>
        <dbReference type="Pfam" id="PF17763"/>
    </source>
</evidence>
<feature type="signal peptide" evidence="10">
    <location>
        <begin position="1"/>
        <end position="16"/>
    </location>
</feature>
<evidence type="ECO:0000313" key="13">
    <source>
        <dbReference type="EMBL" id="OWP00733.1"/>
    </source>
</evidence>
<evidence type="ECO:0000256" key="3">
    <source>
        <dbReference type="ARBA" id="ARBA00022801"/>
    </source>
</evidence>
<dbReference type="PIRSF" id="PIRSF001220">
    <property type="entry name" value="L-ASNase_gatD"/>
    <property type="match status" value="1"/>
</dbReference>
<reference evidence="13 14" key="1">
    <citation type="submission" date="2017-04" db="EMBL/GenBank/DDBJ databases">
        <title>Draft genome sequence of Marssonina coronaria NL1: causal agent of apple blotch.</title>
        <authorList>
            <person name="Cheng Q."/>
        </authorList>
    </citation>
    <scope>NUCLEOTIDE SEQUENCE [LARGE SCALE GENOMIC DNA]</scope>
    <source>
        <strain evidence="13 14">NL1</strain>
    </source>
</reference>
<evidence type="ECO:0000256" key="9">
    <source>
        <dbReference type="RuleBase" id="RU004456"/>
    </source>
</evidence>
<dbReference type="NCBIfam" id="TIGR00520">
    <property type="entry name" value="asnASE_II"/>
    <property type="match status" value="1"/>
</dbReference>
<evidence type="ECO:0000256" key="2">
    <source>
        <dbReference type="ARBA" id="ARBA00012920"/>
    </source>
</evidence>
<dbReference type="PANTHER" id="PTHR11707">
    <property type="entry name" value="L-ASPARAGINASE"/>
    <property type="match status" value="1"/>
</dbReference>
<dbReference type="EMBL" id="MZNU01000308">
    <property type="protein sequence ID" value="OWP00733.1"/>
    <property type="molecule type" value="Genomic_DNA"/>
</dbReference>
<evidence type="ECO:0000256" key="1">
    <source>
        <dbReference type="ARBA" id="ARBA00010518"/>
    </source>
</evidence>
<dbReference type="InterPro" id="IPR036152">
    <property type="entry name" value="Asp/glu_Ase-like_sf"/>
</dbReference>
<dbReference type="InterPro" id="IPR027474">
    <property type="entry name" value="L-asparaginase_N"/>
</dbReference>
<comment type="catalytic activity">
    <reaction evidence="4">
        <text>L-asparagine + H2O = L-aspartate + NH4(+)</text>
        <dbReference type="Rhea" id="RHEA:21016"/>
        <dbReference type="ChEBI" id="CHEBI:15377"/>
        <dbReference type="ChEBI" id="CHEBI:28938"/>
        <dbReference type="ChEBI" id="CHEBI:29991"/>
        <dbReference type="ChEBI" id="CHEBI:58048"/>
        <dbReference type="EC" id="3.5.1.1"/>
    </reaction>
</comment>
<dbReference type="InterPro" id="IPR040919">
    <property type="entry name" value="Asparaginase_C"/>
</dbReference>
<comment type="caution">
    <text evidence="13">The sequence shown here is derived from an EMBL/GenBank/DDBJ whole genome shotgun (WGS) entry which is preliminary data.</text>
</comment>
<dbReference type="Pfam" id="PF17763">
    <property type="entry name" value="Asparaginase_C"/>
    <property type="match status" value="1"/>
</dbReference>
<dbReference type="PROSITE" id="PS00917">
    <property type="entry name" value="ASN_GLN_ASE_2"/>
    <property type="match status" value="1"/>
</dbReference>
<feature type="binding site" evidence="6">
    <location>
        <begin position="140"/>
        <end position="141"/>
    </location>
    <ligand>
        <name>substrate</name>
    </ligand>
</feature>
<keyword evidence="10" id="KW-0732">Signal</keyword>
<dbReference type="InterPro" id="IPR027473">
    <property type="entry name" value="L-asparaginase_C"/>
</dbReference>
<dbReference type="InParanoid" id="A0A218YZF4"/>